<sequence length="208" mass="23299">MKNNFMCLSSIFANLNDGGGKAPMHSGLMEMEMGLLLAKDKGTYKHSLRLASIADALGSHLKFDNVQREKLVAGCLLHDLGKTGIPDEILGKSSSLTVQEWEVMKQHPTIGVEMLMKNKHVDKEIINIVEFHHERWSGGGYPKGLRGNEIPVFARICAIIDAYDCMISERPYHKGLSKSEAKEQLVLHSGTQFDPFYVQEFILLLERS</sequence>
<dbReference type="PROSITE" id="PS51832">
    <property type="entry name" value="HD_GYP"/>
    <property type="match status" value="1"/>
</dbReference>
<accession>A0ABS4IQ19</accession>
<dbReference type="PANTHER" id="PTHR43155:SF2">
    <property type="entry name" value="CYCLIC DI-GMP PHOSPHODIESTERASE PA4108"/>
    <property type="match status" value="1"/>
</dbReference>
<comment type="caution">
    <text evidence="2">The sequence shown here is derived from an EMBL/GenBank/DDBJ whole genome shotgun (WGS) entry which is preliminary data.</text>
</comment>
<evidence type="ECO:0000313" key="3">
    <source>
        <dbReference type="Proteomes" id="UP001519287"/>
    </source>
</evidence>
<proteinExistence type="predicted"/>
<dbReference type="CDD" id="cd00077">
    <property type="entry name" value="HDc"/>
    <property type="match status" value="1"/>
</dbReference>
<dbReference type="Pfam" id="PF13487">
    <property type="entry name" value="HD_5"/>
    <property type="match status" value="1"/>
</dbReference>
<dbReference type="SUPFAM" id="SSF109604">
    <property type="entry name" value="HD-domain/PDEase-like"/>
    <property type="match status" value="1"/>
</dbReference>
<dbReference type="InterPro" id="IPR037522">
    <property type="entry name" value="HD_GYP_dom"/>
</dbReference>
<keyword evidence="3" id="KW-1185">Reference proteome</keyword>
<dbReference type="Gene3D" id="1.10.3210.10">
    <property type="entry name" value="Hypothetical protein af1432"/>
    <property type="match status" value="1"/>
</dbReference>
<dbReference type="SMART" id="SM00471">
    <property type="entry name" value="HDc"/>
    <property type="match status" value="1"/>
</dbReference>
<dbReference type="EMBL" id="JAGGLB010000002">
    <property type="protein sequence ID" value="MBP1989006.1"/>
    <property type="molecule type" value="Genomic_DNA"/>
</dbReference>
<feature type="domain" description="HD-GYP" evidence="1">
    <location>
        <begin position="21"/>
        <end position="208"/>
    </location>
</feature>
<protein>
    <submittedName>
        <fullName evidence="2">Nucleotidyltransferase with HDIG domain</fullName>
    </submittedName>
</protein>
<dbReference type="NCBIfam" id="TIGR00277">
    <property type="entry name" value="HDIG"/>
    <property type="match status" value="1"/>
</dbReference>
<evidence type="ECO:0000313" key="2">
    <source>
        <dbReference type="EMBL" id="MBP1989006.1"/>
    </source>
</evidence>
<gene>
    <name evidence="2" type="ORF">J2Z66_000601</name>
</gene>
<name>A0ABS4IQ19_9BACL</name>
<organism evidence="2 3">
    <name type="scientific">Paenibacillus eucommiae</name>
    <dbReference type="NCBI Taxonomy" id="1355755"/>
    <lineage>
        <taxon>Bacteria</taxon>
        <taxon>Bacillati</taxon>
        <taxon>Bacillota</taxon>
        <taxon>Bacilli</taxon>
        <taxon>Bacillales</taxon>
        <taxon>Paenibacillaceae</taxon>
        <taxon>Paenibacillus</taxon>
    </lineage>
</organism>
<dbReference type="InterPro" id="IPR006675">
    <property type="entry name" value="HDIG_dom"/>
</dbReference>
<dbReference type="InterPro" id="IPR003607">
    <property type="entry name" value="HD/PDEase_dom"/>
</dbReference>
<dbReference type="PANTHER" id="PTHR43155">
    <property type="entry name" value="CYCLIC DI-GMP PHOSPHODIESTERASE PA4108-RELATED"/>
    <property type="match status" value="1"/>
</dbReference>
<dbReference type="Proteomes" id="UP001519287">
    <property type="component" value="Unassembled WGS sequence"/>
</dbReference>
<dbReference type="RefSeq" id="WP_245375244.1">
    <property type="nucleotide sequence ID" value="NZ_JAGGLB010000002.1"/>
</dbReference>
<evidence type="ECO:0000259" key="1">
    <source>
        <dbReference type="PROSITE" id="PS51832"/>
    </source>
</evidence>
<reference evidence="2 3" key="1">
    <citation type="submission" date="2021-03" db="EMBL/GenBank/DDBJ databases">
        <title>Genomic Encyclopedia of Type Strains, Phase IV (KMG-IV): sequencing the most valuable type-strain genomes for metagenomic binning, comparative biology and taxonomic classification.</title>
        <authorList>
            <person name="Goeker M."/>
        </authorList>
    </citation>
    <scope>NUCLEOTIDE SEQUENCE [LARGE SCALE GENOMIC DNA]</scope>
    <source>
        <strain evidence="2 3">DSM 26048</strain>
    </source>
</reference>